<dbReference type="AlphaFoldDB" id="A0A3B0WSA2"/>
<keyword evidence="4" id="KW-0288">FMN</keyword>
<keyword evidence="8" id="KW-0414">Isoprene biosynthesis</keyword>
<dbReference type="SUPFAM" id="SSF51395">
    <property type="entry name" value="FMN-linked oxidoreductases"/>
    <property type="match status" value="1"/>
</dbReference>
<dbReference type="GO" id="GO:0010181">
    <property type="term" value="F:FMN binding"/>
    <property type="evidence" value="ECO:0007669"/>
    <property type="project" value="InterPro"/>
</dbReference>
<evidence type="ECO:0000256" key="6">
    <source>
        <dbReference type="ARBA" id="ARBA00022842"/>
    </source>
</evidence>
<dbReference type="GO" id="GO:0008299">
    <property type="term" value="P:isoprenoid biosynthetic process"/>
    <property type="evidence" value="ECO:0007669"/>
    <property type="project" value="UniProtKB-KW"/>
</dbReference>
<evidence type="ECO:0000256" key="8">
    <source>
        <dbReference type="ARBA" id="ARBA00023229"/>
    </source>
</evidence>
<name>A0A3B0WSA2_9ZZZZ</name>
<evidence type="ECO:0000259" key="11">
    <source>
        <dbReference type="Pfam" id="PF01070"/>
    </source>
</evidence>
<dbReference type="EC" id="5.3.3.2" evidence="12"/>
<evidence type="ECO:0000256" key="4">
    <source>
        <dbReference type="ARBA" id="ARBA00022643"/>
    </source>
</evidence>
<dbReference type="EMBL" id="UOFC01000109">
    <property type="protein sequence ID" value="VAW46594.1"/>
    <property type="molecule type" value="Genomic_DNA"/>
</dbReference>
<dbReference type="PANTHER" id="PTHR43665:SF1">
    <property type="entry name" value="ISOPENTENYL-DIPHOSPHATE DELTA-ISOMERASE"/>
    <property type="match status" value="1"/>
</dbReference>
<evidence type="ECO:0000256" key="5">
    <source>
        <dbReference type="ARBA" id="ARBA00022723"/>
    </source>
</evidence>
<evidence type="ECO:0000256" key="3">
    <source>
        <dbReference type="ARBA" id="ARBA00022630"/>
    </source>
</evidence>
<dbReference type="InterPro" id="IPR013785">
    <property type="entry name" value="Aldolase_TIM"/>
</dbReference>
<evidence type="ECO:0000256" key="10">
    <source>
        <dbReference type="ARBA" id="ARBA00025810"/>
    </source>
</evidence>
<dbReference type="InterPro" id="IPR000262">
    <property type="entry name" value="FMN-dep_DH"/>
</dbReference>
<protein>
    <submittedName>
        <fullName evidence="12">Isopentenyl-diphosphate delta-isomerase, FMN-dependent</fullName>
        <ecNumber evidence="12">5.3.3.2</ecNumber>
    </submittedName>
</protein>
<dbReference type="GO" id="GO:0016491">
    <property type="term" value="F:oxidoreductase activity"/>
    <property type="evidence" value="ECO:0007669"/>
    <property type="project" value="InterPro"/>
</dbReference>
<dbReference type="PIRSF" id="PIRSF003314">
    <property type="entry name" value="IPP_isomerase"/>
    <property type="match status" value="1"/>
</dbReference>
<keyword evidence="7" id="KW-0521">NADP</keyword>
<evidence type="ECO:0000256" key="2">
    <source>
        <dbReference type="ARBA" id="ARBA00022490"/>
    </source>
</evidence>
<dbReference type="GO" id="GO:0046872">
    <property type="term" value="F:metal ion binding"/>
    <property type="evidence" value="ECO:0007669"/>
    <property type="project" value="UniProtKB-KW"/>
</dbReference>
<dbReference type="CDD" id="cd02811">
    <property type="entry name" value="IDI-2_FMN"/>
    <property type="match status" value="1"/>
</dbReference>
<sequence>MSAGKRLIMKQKKTPCASQQITQRKQDHIDAILKDTQIERNQSGFDCIRLMHRGLPECDLKQIKTATKFLNREISFPFLITSMTGGAAQNLENINRHLAEAAETCQVPMAVGSQRTMILDQAAQHTFALRQYAPTVPLIANLGAVQLNYGFGVDEAKRAIETLDANALYLHLNPLQEVIQPEGDTNFANLADKIHQLSQQIDIPIILKEVGAGLSPQDIELGLQAGIQYFDVAGRGGTSWSRIEAHRTDNPQGFTFQDWGLTTLEALKMSHSYQSNAFFIASGGIRSGIDMVKAVIMGGRLCGVAAPLLAPALDSTAKVVQRIEQFKQEFTTAQFLLGIQNVDDLHLNNALLVPNT</sequence>
<comment type="cofactor">
    <cofactor evidence="1">
        <name>FMN</name>
        <dbReference type="ChEBI" id="CHEBI:58210"/>
    </cofactor>
</comment>
<evidence type="ECO:0000313" key="12">
    <source>
        <dbReference type="EMBL" id="VAW46594.1"/>
    </source>
</evidence>
<feature type="domain" description="FMN-dependent dehydrogenase" evidence="11">
    <location>
        <begin position="192"/>
        <end position="346"/>
    </location>
</feature>
<dbReference type="NCBIfam" id="TIGR02151">
    <property type="entry name" value="IPP_isom_2"/>
    <property type="match status" value="1"/>
</dbReference>
<dbReference type="PANTHER" id="PTHR43665">
    <property type="entry name" value="ISOPENTENYL-DIPHOSPHATE DELTA-ISOMERASE"/>
    <property type="match status" value="1"/>
</dbReference>
<gene>
    <name evidence="12" type="ORF">MNBD_GAMMA03-694</name>
</gene>
<evidence type="ECO:0000256" key="1">
    <source>
        <dbReference type="ARBA" id="ARBA00001917"/>
    </source>
</evidence>
<evidence type="ECO:0000256" key="9">
    <source>
        <dbReference type="ARBA" id="ARBA00023235"/>
    </source>
</evidence>
<dbReference type="HAMAP" id="MF_00354">
    <property type="entry name" value="Idi_2"/>
    <property type="match status" value="1"/>
</dbReference>
<keyword evidence="5" id="KW-0479">Metal-binding</keyword>
<keyword evidence="6" id="KW-0460">Magnesium</keyword>
<dbReference type="Gene3D" id="3.20.20.70">
    <property type="entry name" value="Aldolase class I"/>
    <property type="match status" value="1"/>
</dbReference>
<organism evidence="12">
    <name type="scientific">hydrothermal vent metagenome</name>
    <dbReference type="NCBI Taxonomy" id="652676"/>
    <lineage>
        <taxon>unclassified sequences</taxon>
        <taxon>metagenomes</taxon>
        <taxon>ecological metagenomes</taxon>
    </lineage>
</organism>
<keyword evidence="9 12" id="KW-0413">Isomerase</keyword>
<dbReference type="GO" id="GO:0004452">
    <property type="term" value="F:isopentenyl-diphosphate delta-isomerase activity"/>
    <property type="evidence" value="ECO:0007669"/>
    <property type="project" value="UniProtKB-EC"/>
</dbReference>
<feature type="domain" description="FMN-dependent dehydrogenase" evidence="11">
    <location>
        <begin position="17"/>
        <end position="125"/>
    </location>
</feature>
<reference evidence="12" key="1">
    <citation type="submission" date="2018-06" db="EMBL/GenBank/DDBJ databases">
        <authorList>
            <person name="Zhirakovskaya E."/>
        </authorList>
    </citation>
    <scope>NUCLEOTIDE SEQUENCE</scope>
</reference>
<evidence type="ECO:0000256" key="7">
    <source>
        <dbReference type="ARBA" id="ARBA00022857"/>
    </source>
</evidence>
<accession>A0A3B0WSA2</accession>
<proteinExistence type="inferred from homology"/>
<dbReference type="Pfam" id="PF01070">
    <property type="entry name" value="FMN_dh"/>
    <property type="match status" value="2"/>
</dbReference>
<dbReference type="InterPro" id="IPR011179">
    <property type="entry name" value="IPdP_isomerase"/>
</dbReference>
<keyword evidence="2" id="KW-0963">Cytoplasm</keyword>
<comment type="subunit">
    <text evidence="10">Homooctamer. Dimer of tetramers.</text>
</comment>
<keyword evidence="3" id="KW-0285">Flavoprotein</keyword>